<organism evidence="1 2">
    <name type="scientific">Imbroritus primus</name>
    <dbReference type="NCBI Taxonomy" id="3058603"/>
    <lineage>
        <taxon>Bacteria</taxon>
        <taxon>Pseudomonadati</taxon>
        <taxon>Pseudomonadota</taxon>
        <taxon>Betaproteobacteria</taxon>
        <taxon>Burkholderiales</taxon>
        <taxon>Burkholderiaceae</taxon>
        <taxon>Imbroritus</taxon>
    </lineage>
</organism>
<proteinExistence type="predicted"/>
<sequence>MAPPGRAALIAILGTAQTLAWASTYYLPAILAVPMAQSLGLSVATVFAAFSGALIVTALAGPAAGKAVDRLGGRPVLLASSLLFAIGLAMLAAAQSPLLFLAGWLVLGLGMACGLYEAAFAALVWLYGHQARNAITGIALLGGLASTVGWPLSGWLNAELGWRGACLVWAGLHLGLGLPLNALLPRAPMLAMPRASTPAAGGASADTASGPAPSEVRRILMLLALVFATTLFISTAMGAHMPRLLQGSGLTLAAAVGIAALVGPAQVVGRLLEFGLLRRVHPLLSARLAAAAHPLGAVILLLLGAGFAPLFAILHGLGNGILTIAKGLLPLALFGSSGYGARQGWLMVPARIAQAFAPFLFGLGLERWGTQALWLSIGVGLLAFAALLALPAHRHDSAAH</sequence>
<name>A0ACD3SU04_9BURK</name>
<reference evidence="1" key="1">
    <citation type="submission" date="2019-05" db="EMBL/GenBank/DDBJ databases">
        <title>Revised genome assembly of Burkholderiaceae (previously Ralstonia) sp. PBA.</title>
        <authorList>
            <person name="Gan H.M."/>
        </authorList>
    </citation>
    <scope>NUCLEOTIDE SEQUENCE</scope>
    <source>
        <strain evidence="1">PBA</strain>
    </source>
</reference>
<evidence type="ECO:0000313" key="2">
    <source>
        <dbReference type="Proteomes" id="UP000004277"/>
    </source>
</evidence>
<comment type="caution">
    <text evidence="1">The sequence shown here is derived from an EMBL/GenBank/DDBJ whole genome shotgun (WGS) entry which is preliminary data.</text>
</comment>
<protein>
    <submittedName>
        <fullName evidence="1">MFS transporter</fullName>
    </submittedName>
</protein>
<accession>A0ACD3SU04</accession>
<dbReference type="Proteomes" id="UP000004277">
    <property type="component" value="Unassembled WGS sequence"/>
</dbReference>
<keyword evidence="2" id="KW-1185">Reference proteome</keyword>
<dbReference type="EMBL" id="AKCV02000006">
    <property type="protein sequence ID" value="TMS59646.1"/>
    <property type="molecule type" value="Genomic_DNA"/>
</dbReference>
<evidence type="ECO:0000313" key="1">
    <source>
        <dbReference type="EMBL" id="TMS59646.1"/>
    </source>
</evidence>
<gene>
    <name evidence="1" type="ORF">MW7_001955</name>
</gene>